<protein>
    <submittedName>
        <fullName evidence="5">Tetratricopeptide repeat protein</fullName>
    </submittedName>
</protein>
<feature type="transmembrane region" description="Helical" evidence="4">
    <location>
        <begin position="221"/>
        <end position="241"/>
    </location>
</feature>
<keyword evidence="4" id="KW-0812">Transmembrane</keyword>
<dbReference type="Pfam" id="PF07719">
    <property type="entry name" value="TPR_2"/>
    <property type="match status" value="1"/>
</dbReference>
<keyword evidence="2 3" id="KW-0802">TPR repeat</keyword>
<dbReference type="InterPro" id="IPR011990">
    <property type="entry name" value="TPR-like_helical_dom_sf"/>
</dbReference>
<accession>A0ABS1WYS8</accession>
<keyword evidence="1" id="KW-0677">Repeat</keyword>
<organism evidence="5 6">
    <name type="scientific">Steroidobacter gossypii</name>
    <dbReference type="NCBI Taxonomy" id="2805490"/>
    <lineage>
        <taxon>Bacteria</taxon>
        <taxon>Pseudomonadati</taxon>
        <taxon>Pseudomonadota</taxon>
        <taxon>Gammaproteobacteria</taxon>
        <taxon>Steroidobacterales</taxon>
        <taxon>Steroidobacteraceae</taxon>
        <taxon>Steroidobacter</taxon>
    </lineage>
</organism>
<sequence length="475" mass="52216">MHSLARTEQRIWRASSLATLAPALPTLAIVSLWWPSLTASFQFDDWNVIVNELRVHSLAAWWQSMPGIRPLLKLSYALNMSFDASPAGFRVVNILIHMVSATLVCSLVRTRGLRAGLTEADASCAALLAALFFALHPAQTEAVTYISGRSSSLAGCFCLLSLYCWVRSEQSEARAWARAWLAACSVCFCLAAATKETALILPLALLLYSADRPLSTTLKRMAPLLILVALMSCIALSLPTYRRLLAVSLDTRTIGENLLTQAQAVLYLAGQLIRITNSNADPRLPVVTTLDGLSAMLCLAWLAILAGALWNVRRAPVSALAVLWFLLWLAPTNSLLPRLDVANDRQLYLALTGPAWWLATRLILWRRQRPAMLFATVGTLLAALSWATFERNQVYQTEITFWQDASVRNPDNSRAANNLGMAYAMACRFDEAATQFQRAIALSPEDYVARINLILLRKGQLPGVDAQRCAGGASR</sequence>
<gene>
    <name evidence="5" type="ORF">JM946_15485</name>
</gene>
<dbReference type="Proteomes" id="UP000661077">
    <property type="component" value="Unassembled WGS sequence"/>
</dbReference>
<keyword evidence="4" id="KW-0472">Membrane</keyword>
<comment type="caution">
    <text evidence="5">The sequence shown here is derived from an EMBL/GenBank/DDBJ whole genome shotgun (WGS) entry which is preliminary data.</text>
</comment>
<evidence type="ECO:0000256" key="2">
    <source>
        <dbReference type="ARBA" id="ARBA00022803"/>
    </source>
</evidence>
<reference evidence="5 6" key="1">
    <citation type="journal article" date="2021" name="Int. J. Syst. Evol. Microbiol.">
        <title>Steroidobacter gossypii sp. nov., isolated from soil of cotton cropping field.</title>
        <authorList>
            <person name="Huang R."/>
            <person name="Yang S."/>
            <person name="Zhen C."/>
            <person name="Liu W."/>
        </authorList>
    </citation>
    <scope>NUCLEOTIDE SEQUENCE [LARGE SCALE GENOMIC DNA]</scope>
    <source>
        <strain evidence="5 6">S1-65</strain>
    </source>
</reference>
<dbReference type="SUPFAM" id="SSF48452">
    <property type="entry name" value="TPR-like"/>
    <property type="match status" value="1"/>
</dbReference>
<feature type="transmembrane region" description="Helical" evidence="4">
    <location>
        <begin position="180"/>
        <end position="209"/>
    </location>
</feature>
<dbReference type="InterPro" id="IPR052346">
    <property type="entry name" value="O-mannosyl-transferase_TMTC"/>
</dbReference>
<feature type="transmembrane region" description="Helical" evidence="4">
    <location>
        <begin position="150"/>
        <end position="168"/>
    </location>
</feature>
<feature type="transmembrane region" description="Helical" evidence="4">
    <location>
        <begin position="317"/>
        <end position="335"/>
    </location>
</feature>
<evidence type="ECO:0000313" key="6">
    <source>
        <dbReference type="Proteomes" id="UP000661077"/>
    </source>
</evidence>
<dbReference type="InterPro" id="IPR019734">
    <property type="entry name" value="TPR_rpt"/>
</dbReference>
<feature type="transmembrane region" description="Helical" evidence="4">
    <location>
        <begin position="253"/>
        <end position="273"/>
    </location>
</feature>
<dbReference type="RefSeq" id="WP_203168224.1">
    <property type="nucleotide sequence ID" value="NZ_JAEVLS010000003.1"/>
</dbReference>
<evidence type="ECO:0000313" key="5">
    <source>
        <dbReference type="EMBL" id="MBM0106136.1"/>
    </source>
</evidence>
<evidence type="ECO:0000256" key="4">
    <source>
        <dbReference type="SAM" id="Phobius"/>
    </source>
</evidence>
<feature type="transmembrane region" description="Helical" evidence="4">
    <location>
        <begin position="87"/>
        <end position="108"/>
    </location>
</feature>
<keyword evidence="4" id="KW-1133">Transmembrane helix</keyword>
<evidence type="ECO:0000256" key="1">
    <source>
        <dbReference type="ARBA" id="ARBA00022737"/>
    </source>
</evidence>
<dbReference type="InterPro" id="IPR013105">
    <property type="entry name" value="TPR_2"/>
</dbReference>
<dbReference type="PROSITE" id="PS50005">
    <property type="entry name" value="TPR"/>
    <property type="match status" value="1"/>
</dbReference>
<dbReference type="EMBL" id="JAEVLS010000003">
    <property type="protein sequence ID" value="MBM0106136.1"/>
    <property type="molecule type" value="Genomic_DNA"/>
</dbReference>
<dbReference type="Gene3D" id="1.25.40.10">
    <property type="entry name" value="Tetratricopeptide repeat domain"/>
    <property type="match status" value="1"/>
</dbReference>
<evidence type="ECO:0000256" key="3">
    <source>
        <dbReference type="PROSITE-ProRule" id="PRU00339"/>
    </source>
</evidence>
<feature type="transmembrane region" description="Helical" evidence="4">
    <location>
        <begin position="12"/>
        <end position="34"/>
    </location>
</feature>
<dbReference type="SMART" id="SM00028">
    <property type="entry name" value="TPR"/>
    <property type="match status" value="1"/>
</dbReference>
<dbReference type="PANTHER" id="PTHR44227">
    <property type="match status" value="1"/>
</dbReference>
<feature type="transmembrane region" description="Helical" evidence="4">
    <location>
        <begin position="293"/>
        <end position="310"/>
    </location>
</feature>
<feature type="repeat" description="TPR" evidence="3">
    <location>
        <begin position="413"/>
        <end position="446"/>
    </location>
</feature>
<feature type="transmembrane region" description="Helical" evidence="4">
    <location>
        <begin position="371"/>
        <end position="389"/>
    </location>
</feature>
<dbReference type="PANTHER" id="PTHR44227:SF3">
    <property type="entry name" value="PROTEIN O-MANNOSYL-TRANSFERASE TMTC4"/>
    <property type="match status" value="1"/>
</dbReference>
<name>A0ABS1WYS8_9GAMM</name>
<keyword evidence="6" id="KW-1185">Reference proteome</keyword>
<feature type="transmembrane region" description="Helical" evidence="4">
    <location>
        <begin position="120"/>
        <end position="138"/>
    </location>
</feature>
<proteinExistence type="predicted"/>
<feature type="transmembrane region" description="Helical" evidence="4">
    <location>
        <begin position="347"/>
        <end position="364"/>
    </location>
</feature>